<dbReference type="Pfam" id="PF04264">
    <property type="entry name" value="YceI"/>
    <property type="match status" value="1"/>
</dbReference>
<evidence type="ECO:0000259" key="1">
    <source>
        <dbReference type="SMART" id="SM00867"/>
    </source>
</evidence>
<feature type="domain" description="Lipid/polyisoprenoid-binding YceI-like" evidence="1">
    <location>
        <begin position="48"/>
        <end position="190"/>
    </location>
</feature>
<dbReference type="InterPro" id="IPR036761">
    <property type="entry name" value="TTHA0802/YceI-like_sf"/>
</dbReference>
<name>A0A364RCX5_9BACT</name>
<reference evidence="2 3" key="2">
    <citation type="submission" date="2018-07" db="EMBL/GenBank/DDBJ databases">
        <title>Pontibacter sp. 2b14 genomic sequence and assembly.</title>
        <authorList>
            <person name="Du Z.-J."/>
        </authorList>
    </citation>
    <scope>NUCLEOTIDE SEQUENCE [LARGE SCALE GENOMIC DNA]</scope>
    <source>
        <strain evidence="2 3">2b14</strain>
    </source>
</reference>
<evidence type="ECO:0000313" key="2">
    <source>
        <dbReference type="EMBL" id="RAU82142.1"/>
    </source>
</evidence>
<evidence type="ECO:0000313" key="3">
    <source>
        <dbReference type="Proteomes" id="UP000251692"/>
    </source>
</evidence>
<dbReference type="Proteomes" id="UP000251692">
    <property type="component" value="Unassembled WGS sequence"/>
</dbReference>
<dbReference type="SMART" id="SM00867">
    <property type="entry name" value="YceI"/>
    <property type="match status" value="1"/>
</dbReference>
<comment type="caution">
    <text evidence="2">The sequence shown here is derived from an EMBL/GenBank/DDBJ whole genome shotgun (WGS) entry which is preliminary data.</text>
</comment>
<accession>A0A364RCX5</accession>
<proteinExistence type="predicted"/>
<protein>
    <submittedName>
        <fullName evidence="2">YceI family protein</fullName>
    </submittedName>
</protein>
<dbReference type="PANTHER" id="PTHR34406">
    <property type="entry name" value="PROTEIN YCEI"/>
    <property type="match status" value="1"/>
</dbReference>
<dbReference type="EMBL" id="QMDV01000003">
    <property type="protein sequence ID" value="RAU82142.1"/>
    <property type="molecule type" value="Genomic_DNA"/>
</dbReference>
<dbReference type="RefSeq" id="WP_112305735.1">
    <property type="nucleotide sequence ID" value="NZ_QMDV01000003.1"/>
</dbReference>
<reference evidence="2 3" key="1">
    <citation type="submission" date="2018-06" db="EMBL/GenBank/DDBJ databases">
        <authorList>
            <person name="Liu Z.-W."/>
        </authorList>
    </citation>
    <scope>NUCLEOTIDE SEQUENCE [LARGE SCALE GENOMIC DNA]</scope>
    <source>
        <strain evidence="2 3">2b14</strain>
    </source>
</reference>
<dbReference type="InterPro" id="IPR007372">
    <property type="entry name" value="Lipid/polyisoprenoid-bd_YceI"/>
</dbReference>
<dbReference type="SUPFAM" id="SSF101874">
    <property type="entry name" value="YceI-like"/>
    <property type="match status" value="1"/>
</dbReference>
<sequence>MTHVTTKLLFVLTLLLGSGVTNHLLAQNLYRLAGKPVLAVKGTSTLHDWEMSSAQATGKAEMLVEGAGLKNVKSGSITMKAESLKSGKGKMDEIAYESLKTNKHADIQFTLTSFKNLSGKKAQAAGNLTIAGVTKPVVFTVDTSINGELVSLAGEAAIKFSDFNIKPPTAMMGTIKTGNELTLLFKVNFQQAAIQ</sequence>
<keyword evidence="3" id="KW-1185">Reference proteome</keyword>
<dbReference type="PANTHER" id="PTHR34406:SF1">
    <property type="entry name" value="PROTEIN YCEI"/>
    <property type="match status" value="1"/>
</dbReference>
<dbReference type="Gene3D" id="2.40.128.110">
    <property type="entry name" value="Lipid/polyisoprenoid-binding, YceI-like"/>
    <property type="match status" value="1"/>
</dbReference>
<gene>
    <name evidence="2" type="ORF">DP923_10045</name>
</gene>
<dbReference type="AlphaFoldDB" id="A0A364RCX5"/>
<dbReference type="OrthoDB" id="9794147at2"/>
<organism evidence="2 3">
    <name type="scientific">Pontibacter arcticus</name>
    <dbReference type="NCBI Taxonomy" id="2080288"/>
    <lineage>
        <taxon>Bacteria</taxon>
        <taxon>Pseudomonadati</taxon>
        <taxon>Bacteroidota</taxon>
        <taxon>Cytophagia</taxon>
        <taxon>Cytophagales</taxon>
        <taxon>Hymenobacteraceae</taxon>
        <taxon>Pontibacter</taxon>
    </lineage>
</organism>